<keyword evidence="13 22" id="KW-1278">Translocase</keyword>
<dbReference type="PRINTS" id="PR00119">
    <property type="entry name" value="CATATPASE"/>
</dbReference>
<dbReference type="InterPro" id="IPR008250">
    <property type="entry name" value="ATPase_P-typ_transduc_dom_A_sf"/>
</dbReference>
<dbReference type="GO" id="GO:0005802">
    <property type="term" value="C:trans-Golgi network"/>
    <property type="evidence" value="ECO:0007669"/>
    <property type="project" value="TreeGrafter"/>
</dbReference>
<reference evidence="25" key="3">
    <citation type="submission" date="2025-09" db="UniProtKB">
        <authorList>
            <consortium name="Ensembl"/>
        </authorList>
    </citation>
    <scope>IDENTIFICATION</scope>
</reference>
<feature type="binding site" evidence="21">
    <location>
        <position position="695"/>
    </location>
    <ligand>
        <name>Mg(2+)</name>
        <dbReference type="ChEBI" id="CHEBI:18420"/>
    </ligand>
</feature>
<feature type="domain" description="P-type ATPase N-terminal" evidence="23">
    <location>
        <begin position="17"/>
        <end position="64"/>
    </location>
</feature>
<evidence type="ECO:0000256" key="21">
    <source>
        <dbReference type="PIRSR" id="PIRSR606539-3"/>
    </source>
</evidence>
<keyword evidence="7" id="KW-0597">Phosphoprotein</keyword>
<dbReference type="FunFam" id="2.70.150.10:FF:000021">
    <property type="entry name" value="Phospholipid-transporting ATPase"/>
    <property type="match status" value="1"/>
</dbReference>
<evidence type="ECO:0000256" key="4">
    <source>
        <dbReference type="ARBA" id="ARBA00004555"/>
    </source>
</evidence>
<dbReference type="GO" id="GO:0140326">
    <property type="term" value="F:ATPase-coupled intramembrane lipid transporter activity"/>
    <property type="evidence" value="ECO:0007669"/>
    <property type="project" value="UniProtKB-EC"/>
</dbReference>
<organism evidence="25 26">
    <name type="scientific">Gasterosteus aculeatus aculeatus</name>
    <name type="common">three-spined stickleback</name>
    <dbReference type="NCBI Taxonomy" id="481459"/>
    <lineage>
        <taxon>Eukaryota</taxon>
        <taxon>Metazoa</taxon>
        <taxon>Chordata</taxon>
        <taxon>Craniata</taxon>
        <taxon>Vertebrata</taxon>
        <taxon>Euteleostomi</taxon>
        <taxon>Actinopterygii</taxon>
        <taxon>Neopterygii</taxon>
        <taxon>Teleostei</taxon>
        <taxon>Neoteleostei</taxon>
        <taxon>Acanthomorphata</taxon>
        <taxon>Eupercaria</taxon>
        <taxon>Perciformes</taxon>
        <taxon>Cottioidei</taxon>
        <taxon>Gasterosteales</taxon>
        <taxon>Gasterosteidae</taxon>
        <taxon>Gasterosteus</taxon>
    </lineage>
</organism>
<comment type="subcellular location">
    <subcellularLocation>
        <location evidence="3">Cell membrane</location>
    </subcellularLocation>
    <subcellularLocation>
        <location evidence="4">Golgi apparatus</location>
    </subcellularLocation>
    <subcellularLocation>
        <location evidence="2 22">Membrane</location>
        <topology evidence="2 22">Multi-pass membrane protein</topology>
    </subcellularLocation>
</comment>
<reference evidence="25 26" key="1">
    <citation type="journal article" date="2021" name="G3 (Bethesda)">
        <title>Improved contiguity of the threespine stickleback genome using long-read sequencing.</title>
        <authorList>
            <person name="Nath S."/>
            <person name="Shaw D.E."/>
            <person name="White M.A."/>
        </authorList>
    </citation>
    <scope>NUCLEOTIDE SEQUENCE [LARGE SCALE GENOMIC DNA]</scope>
    <source>
        <strain evidence="25 26">Lake Benthic</strain>
    </source>
</reference>
<dbReference type="Gene3D" id="3.40.1110.10">
    <property type="entry name" value="Calcium-transporting ATPase, cytoplasmic domain N"/>
    <property type="match status" value="1"/>
</dbReference>
<dbReference type="FunFam" id="3.40.1110.10:FF:000010">
    <property type="entry name" value="Phospholipid-transporting ATPase"/>
    <property type="match status" value="1"/>
</dbReference>
<evidence type="ECO:0000256" key="9">
    <source>
        <dbReference type="ARBA" id="ARBA00022723"/>
    </source>
</evidence>
<comment type="cofactor">
    <cofactor evidence="1 21">
        <name>Mg(2+)</name>
        <dbReference type="ChEBI" id="CHEBI:18420"/>
    </cofactor>
</comment>
<dbReference type="SFLD" id="SFLDF00027">
    <property type="entry name" value="p-type_atpase"/>
    <property type="match status" value="1"/>
</dbReference>
<dbReference type="SUPFAM" id="SSF81653">
    <property type="entry name" value="Calcium ATPase, transduction domain A"/>
    <property type="match status" value="1"/>
</dbReference>
<keyword evidence="10 20" id="KW-0547">Nucleotide-binding</keyword>
<keyword evidence="15" id="KW-0333">Golgi apparatus</keyword>
<reference evidence="25" key="2">
    <citation type="submission" date="2025-08" db="UniProtKB">
        <authorList>
            <consortium name="Ensembl"/>
        </authorList>
    </citation>
    <scope>IDENTIFICATION</scope>
</reference>
<dbReference type="InterPro" id="IPR044492">
    <property type="entry name" value="P_typ_ATPase_HD_dom"/>
</dbReference>
<feature type="binding site" evidence="20">
    <location>
        <position position="499"/>
    </location>
    <ligand>
        <name>ATP</name>
        <dbReference type="ChEBI" id="CHEBI:30616"/>
    </ligand>
</feature>
<feature type="binding site" evidence="21">
    <location>
        <position position="359"/>
    </location>
    <ligand>
        <name>Mg(2+)</name>
        <dbReference type="ChEBI" id="CHEBI:18420"/>
    </ligand>
</feature>
<feature type="active site" description="4-aspartylphosphate intermediate" evidence="19">
    <location>
        <position position="359"/>
    </location>
</feature>
<evidence type="ECO:0000256" key="8">
    <source>
        <dbReference type="ARBA" id="ARBA00022692"/>
    </source>
</evidence>
<evidence type="ECO:0000259" key="24">
    <source>
        <dbReference type="Pfam" id="PF16212"/>
    </source>
</evidence>
<dbReference type="GeneTree" id="ENSGT00940000157110"/>
<dbReference type="SUPFAM" id="SSF81660">
    <property type="entry name" value="Metal cation-transporting ATPase, ATP-binding domain N"/>
    <property type="match status" value="1"/>
</dbReference>
<dbReference type="InterPro" id="IPR032630">
    <property type="entry name" value="P_typ_ATPase_c"/>
</dbReference>
<dbReference type="Pfam" id="PF16209">
    <property type="entry name" value="PhoLip_ATPase_N"/>
    <property type="match status" value="1"/>
</dbReference>
<evidence type="ECO:0000256" key="3">
    <source>
        <dbReference type="ARBA" id="ARBA00004236"/>
    </source>
</evidence>
<dbReference type="SUPFAM" id="SSF56784">
    <property type="entry name" value="HAD-like"/>
    <property type="match status" value="1"/>
</dbReference>
<dbReference type="InterPro" id="IPR018303">
    <property type="entry name" value="ATPase_P-typ_P_site"/>
</dbReference>
<feature type="binding site" evidence="20">
    <location>
        <position position="698"/>
    </location>
    <ligand>
        <name>ATP</name>
        <dbReference type="ChEBI" id="CHEBI:30616"/>
    </ligand>
</feature>
<feature type="transmembrane region" description="Helical" evidence="22">
    <location>
        <begin position="292"/>
        <end position="313"/>
    </location>
</feature>
<evidence type="ECO:0000256" key="20">
    <source>
        <dbReference type="PIRSR" id="PIRSR606539-2"/>
    </source>
</evidence>
<evidence type="ECO:0000256" key="5">
    <source>
        <dbReference type="ARBA" id="ARBA00008109"/>
    </source>
</evidence>
<dbReference type="SFLD" id="SFLDG00002">
    <property type="entry name" value="C1.7:_P-type_atpase_like"/>
    <property type="match status" value="1"/>
</dbReference>
<dbReference type="SUPFAM" id="SSF81665">
    <property type="entry name" value="Calcium ATPase, transmembrane domain M"/>
    <property type="match status" value="1"/>
</dbReference>
<dbReference type="NCBIfam" id="TIGR01652">
    <property type="entry name" value="ATPase-Plipid"/>
    <property type="match status" value="2"/>
</dbReference>
<evidence type="ECO:0000256" key="15">
    <source>
        <dbReference type="ARBA" id="ARBA00023034"/>
    </source>
</evidence>
<evidence type="ECO:0000256" key="17">
    <source>
        <dbReference type="ARBA" id="ARBA00034036"/>
    </source>
</evidence>
<sequence>MSPSSPRPCRLPGGVFSTAKYNVLTFLPRFLYSQFRRAANAFFLFIALLQQIPDVSPTGRWTTLVPLLFILVVAAVKEFIEDLVRSYSIPSLMFVSNPSCCEEVAVGEVVRAANGDHLPADLVILSSSEPQGMCYIETSNLDGETNLKIRQGLQMTADIKDIDSLMRISGRMECESPNRHLYEFVGNIRMNGHSTMSLGPDQILLRGAQLRNTQWVHGVVVYTGHDTKLMQNSTRPPLKLSNVERITNFQILVLFGCLLAISLVCSIGQTIWKYQYGNDAWYMDLNSANFGLNFLTFIILFNNLIPISLLVTLEVIKFIQAFFINWDTDMLYEPTNTPAMARTSNLNEELGQVKYIFSDKTGTLTCNVMQFKKCSVAGVPTAAVILEFMTMMAICHTAVPERTDRKITYQAASPDEGALVRAAQTLGFVFSGRTPDSVIVEMVSRTRKRMSVIMRTPSGKIRLYCKGADTVIYDRLADSSRYKEITLKHLEWFATEGLRTLCFAVADVSESSYQQWLEIHRRASTSLQNRSLKLEESYELIEKNLQLLGATAIEDKLQDKVPETIETLMKADIKIWILTGDKQETAINIGHSCKLLTKNMGMLVINEDTLDRTREALSHHCGMLGDALHKENDFALIIDGKTLKYALTFGVRQYFLDLALSCKAVICCRVSPLQKSEVVEMVKKQVKVITLAIGDGANDVGMIQTAHVGVGISGNEGLQAANSSDYSIAQFKYLKNLLLVHGAWNYNRVAKCILYCFYKNIVLYIIEIWFAFVNGFSGQILFERWCIGLYNVVSVDTLLSKEPTVLLSPAAL</sequence>
<feature type="domain" description="P-type ATPase C-terminal" evidence="24">
    <location>
        <begin position="721"/>
        <end position="793"/>
    </location>
</feature>
<dbReference type="Gene3D" id="3.40.50.1000">
    <property type="entry name" value="HAD superfamily/HAD-like"/>
    <property type="match status" value="1"/>
</dbReference>
<dbReference type="PANTHER" id="PTHR24092">
    <property type="entry name" value="PROBABLE PHOSPHOLIPID-TRANSPORTING ATPASE"/>
    <property type="match status" value="1"/>
</dbReference>
<keyword evidence="14 22" id="KW-1133">Transmembrane helix</keyword>
<keyword evidence="16 22" id="KW-0472">Membrane</keyword>
<name>A0AAQ4QZM9_GASAC</name>
<dbReference type="GO" id="GO:0016887">
    <property type="term" value="F:ATP hydrolysis activity"/>
    <property type="evidence" value="ECO:0007669"/>
    <property type="project" value="InterPro"/>
</dbReference>
<comment type="catalytic activity">
    <reaction evidence="17 22">
        <text>ATP + H2O + phospholipidSide 1 = ADP + phosphate + phospholipidSide 2.</text>
        <dbReference type="EC" id="7.6.2.1"/>
    </reaction>
</comment>
<comment type="similarity">
    <text evidence="5 22">Belongs to the cation transport ATPase (P-type) (TC 3.A.3) family. Type IV subfamily.</text>
</comment>
<keyword evidence="9 21" id="KW-0479">Metal-binding</keyword>
<dbReference type="PANTHER" id="PTHR24092:SF221">
    <property type="entry name" value="PHOSPHOLIPID-TRANSPORTING ATPASE IA"/>
    <property type="match status" value="1"/>
</dbReference>
<dbReference type="InterPro" id="IPR023298">
    <property type="entry name" value="ATPase_P-typ_TM_dom_sf"/>
</dbReference>
<evidence type="ECO:0000256" key="18">
    <source>
        <dbReference type="ARBA" id="ARBA00051303"/>
    </source>
</evidence>
<dbReference type="InterPro" id="IPR006539">
    <property type="entry name" value="P-type_ATPase_IV"/>
</dbReference>
<keyword evidence="6" id="KW-1003">Cell membrane</keyword>
<evidence type="ECO:0000256" key="2">
    <source>
        <dbReference type="ARBA" id="ARBA00004141"/>
    </source>
</evidence>
<dbReference type="InterPro" id="IPR032631">
    <property type="entry name" value="P-type_ATPase_N"/>
</dbReference>
<evidence type="ECO:0000256" key="13">
    <source>
        <dbReference type="ARBA" id="ARBA00022967"/>
    </source>
</evidence>
<evidence type="ECO:0000256" key="22">
    <source>
        <dbReference type="RuleBase" id="RU362033"/>
    </source>
</evidence>
<dbReference type="Pfam" id="PF16212">
    <property type="entry name" value="PhoLip_ATPase_C"/>
    <property type="match status" value="1"/>
</dbReference>
<feature type="binding site" evidence="20">
    <location>
        <position position="669"/>
    </location>
    <ligand>
        <name>ATP</name>
        <dbReference type="ChEBI" id="CHEBI:30616"/>
    </ligand>
</feature>
<evidence type="ECO:0000256" key="1">
    <source>
        <dbReference type="ARBA" id="ARBA00001946"/>
    </source>
</evidence>
<evidence type="ECO:0000256" key="12">
    <source>
        <dbReference type="ARBA" id="ARBA00022842"/>
    </source>
</evidence>
<protein>
    <recommendedName>
        <fullName evidence="22">Phospholipid-transporting ATPase</fullName>
        <ecNumber evidence="22">7.6.2.1</ecNumber>
    </recommendedName>
</protein>
<dbReference type="PROSITE" id="PS00154">
    <property type="entry name" value="ATPASE_E1_E2"/>
    <property type="match status" value="1"/>
</dbReference>
<dbReference type="GO" id="GO:0005886">
    <property type="term" value="C:plasma membrane"/>
    <property type="evidence" value="ECO:0007669"/>
    <property type="project" value="UniProtKB-SubCell"/>
</dbReference>
<proteinExistence type="inferred from homology"/>
<evidence type="ECO:0000313" key="25">
    <source>
        <dbReference type="Ensembl" id="ENSGACP00000056360.1"/>
    </source>
</evidence>
<evidence type="ECO:0000256" key="19">
    <source>
        <dbReference type="PIRSR" id="PIRSR606539-1"/>
    </source>
</evidence>
<evidence type="ECO:0000256" key="7">
    <source>
        <dbReference type="ARBA" id="ARBA00022553"/>
    </source>
</evidence>
<feature type="binding site" evidence="20">
    <location>
        <position position="416"/>
    </location>
    <ligand>
        <name>ATP</name>
        <dbReference type="ChEBI" id="CHEBI:30616"/>
    </ligand>
</feature>
<feature type="binding site" evidence="20">
    <location>
        <position position="581"/>
    </location>
    <ligand>
        <name>ATP</name>
        <dbReference type="ChEBI" id="CHEBI:30616"/>
    </ligand>
</feature>
<dbReference type="InterPro" id="IPR036412">
    <property type="entry name" value="HAD-like_sf"/>
</dbReference>
<dbReference type="AlphaFoldDB" id="A0AAQ4QZM9"/>
<dbReference type="CDD" id="cd02073">
    <property type="entry name" value="P-type_ATPase_APLT_Dnf-like"/>
    <property type="match status" value="1"/>
</dbReference>
<feature type="binding site" evidence="20">
    <location>
        <position position="579"/>
    </location>
    <ligand>
        <name>ATP</name>
        <dbReference type="ChEBI" id="CHEBI:30616"/>
    </ligand>
</feature>
<dbReference type="Proteomes" id="UP000007635">
    <property type="component" value="Chromosome IV"/>
</dbReference>
<accession>A0AAQ4QZM9</accession>
<feature type="binding site" evidence="21">
    <location>
        <position position="361"/>
    </location>
    <ligand>
        <name>Mg(2+)</name>
        <dbReference type="ChEBI" id="CHEBI:18420"/>
    </ligand>
</feature>
<evidence type="ECO:0000256" key="10">
    <source>
        <dbReference type="ARBA" id="ARBA00022741"/>
    </source>
</evidence>
<feature type="binding site" evidence="20">
    <location>
        <position position="580"/>
    </location>
    <ligand>
        <name>ATP</name>
        <dbReference type="ChEBI" id="CHEBI:30616"/>
    </ligand>
</feature>
<dbReference type="InterPro" id="IPR023299">
    <property type="entry name" value="ATPase_P-typ_cyto_dom_N"/>
</dbReference>
<feature type="binding site" evidence="20">
    <location>
        <position position="361"/>
    </location>
    <ligand>
        <name>ATP</name>
        <dbReference type="ChEBI" id="CHEBI:30616"/>
    </ligand>
</feature>
<evidence type="ECO:0000256" key="11">
    <source>
        <dbReference type="ARBA" id="ARBA00022840"/>
    </source>
</evidence>
<feature type="binding site" evidence="20">
    <location>
        <position position="360"/>
    </location>
    <ligand>
        <name>ATP</name>
        <dbReference type="ChEBI" id="CHEBI:30616"/>
    </ligand>
</feature>
<keyword evidence="26" id="KW-1185">Reference proteome</keyword>
<comment type="caution">
    <text evidence="22">Lacks conserved residue(s) required for the propagation of feature annotation.</text>
</comment>
<dbReference type="GO" id="GO:0005524">
    <property type="term" value="F:ATP binding"/>
    <property type="evidence" value="ECO:0007669"/>
    <property type="project" value="UniProtKB-UniRule"/>
</dbReference>
<dbReference type="SFLD" id="SFLDS00003">
    <property type="entry name" value="Haloacid_Dehalogenase"/>
    <property type="match status" value="1"/>
</dbReference>
<keyword evidence="12 21" id="KW-0460">Magnesium</keyword>
<dbReference type="InterPro" id="IPR001757">
    <property type="entry name" value="P_typ_ATPase"/>
</dbReference>
<dbReference type="Ensembl" id="ENSGACT00000062795.1">
    <property type="protein sequence ID" value="ENSGACP00000056360.1"/>
    <property type="gene ID" value="ENSGACG00000017532.2"/>
</dbReference>
<feature type="binding site" evidence="20">
    <location>
        <position position="675"/>
    </location>
    <ligand>
        <name>ATP</name>
        <dbReference type="ChEBI" id="CHEBI:30616"/>
    </ligand>
</feature>
<evidence type="ECO:0000256" key="6">
    <source>
        <dbReference type="ARBA" id="ARBA00022475"/>
    </source>
</evidence>
<feature type="binding site" evidence="21">
    <location>
        <position position="699"/>
    </location>
    <ligand>
        <name>Mg(2+)</name>
        <dbReference type="ChEBI" id="CHEBI:18420"/>
    </ligand>
</feature>
<evidence type="ECO:0000256" key="14">
    <source>
        <dbReference type="ARBA" id="ARBA00022989"/>
    </source>
</evidence>
<dbReference type="EC" id="7.6.2.1" evidence="22"/>
<dbReference type="NCBIfam" id="TIGR01494">
    <property type="entry name" value="ATPase_P-type"/>
    <property type="match status" value="3"/>
</dbReference>
<keyword evidence="11 20" id="KW-0067">ATP-binding</keyword>
<keyword evidence="8 22" id="KW-0812">Transmembrane</keyword>
<dbReference type="GO" id="GO:0000287">
    <property type="term" value="F:magnesium ion binding"/>
    <property type="evidence" value="ECO:0007669"/>
    <property type="project" value="UniProtKB-UniRule"/>
</dbReference>
<feature type="transmembrane region" description="Helical" evidence="22">
    <location>
        <begin position="249"/>
        <end position="272"/>
    </location>
</feature>
<dbReference type="InterPro" id="IPR023214">
    <property type="entry name" value="HAD_sf"/>
</dbReference>
<evidence type="ECO:0000313" key="26">
    <source>
        <dbReference type="Proteomes" id="UP000007635"/>
    </source>
</evidence>
<feature type="binding site" evidence="20">
    <location>
        <position position="466"/>
    </location>
    <ligand>
        <name>ATP</name>
        <dbReference type="ChEBI" id="CHEBI:30616"/>
    </ligand>
</feature>
<dbReference type="Gene3D" id="2.70.150.10">
    <property type="entry name" value="Calcium-transporting ATPase, cytoplasmic transduction domain A"/>
    <property type="match status" value="1"/>
</dbReference>
<dbReference type="FunFam" id="3.40.50.1000:FF:000010">
    <property type="entry name" value="Phospholipid-transporting ATPase"/>
    <property type="match status" value="1"/>
</dbReference>
<dbReference type="Pfam" id="PF13246">
    <property type="entry name" value="Cation_ATPase"/>
    <property type="match status" value="1"/>
</dbReference>
<evidence type="ECO:0000256" key="16">
    <source>
        <dbReference type="ARBA" id="ARBA00023136"/>
    </source>
</evidence>
<comment type="catalytic activity">
    <reaction evidence="18">
        <text>a 1,2-diacyl-sn-glycero-3-phospho-L-serine(out) + ATP + H2O = a 1,2-diacyl-sn-glycero-3-phospho-L-serine(in) + ADP + phosphate + H(+)</text>
        <dbReference type="Rhea" id="RHEA:38567"/>
        <dbReference type="ChEBI" id="CHEBI:15377"/>
        <dbReference type="ChEBI" id="CHEBI:15378"/>
        <dbReference type="ChEBI" id="CHEBI:30616"/>
        <dbReference type="ChEBI" id="CHEBI:43474"/>
        <dbReference type="ChEBI" id="CHEBI:57262"/>
        <dbReference type="ChEBI" id="CHEBI:456216"/>
    </reaction>
    <physiologicalReaction direction="left-to-right" evidence="18">
        <dbReference type="Rhea" id="RHEA:38568"/>
    </physiologicalReaction>
</comment>
<feature type="binding site" evidence="20">
    <location>
        <position position="699"/>
    </location>
    <ligand>
        <name>ATP</name>
        <dbReference type="ChEBI" id="CHEBI:30616"/>
    </ligand>
</feature>
<evidence type="ECO:0000259" key="23">
    <source>
        <dbReference type="Pfam" id="PF16209"/>
    </source>
</evidence>
<dbReference type="GO" id="GO:0045332">
    <property type="term" value="P:phospholipid translocation"/>
    <property type="evidence" value="ECO:0007669"/>
    <property type="project" value="TreeGrafter"/>
</dbReference>
<feature type="binding site" evidence="20">
    <location>
        <position position="359"/>
    </location>
    <ligand>
        <name>ATP</name>
        <dbReference type="ChEBI" id="CHEBI:30616"/>
    </ligand>
</feature>